<dbReference type="InterPro" id="IPR006674">
    <property type="entry name" value="HD_domain"/>
</dbReference>
<dbReference type="OrthoDB" id="16547at2759"/>
<dbReference type="CDD" id="cd00077">
    <property type="entry name" value="HDc"/>
    <property type="match status" value="1"/>
</dbReference>
<proteinExistence type="predicted"/>
<dbReference type="SUPFAM" id="SSF109604">
    <property type="entry name" value="HD-domain/PDEase-like"/>
    <property type="match status" value="1"/>
</dbReference>
<organism evidence="2 3">
    <name type="scientific">Apiotrichum porosum</name>
    <dbReference type="NCBI Taxonomy" id="105984"/>
    <lineage>
        <taxon>Eukaryota</taxon>
        <taxon>Fungi</taxon>
        <taxon>Dikarya</taxon>
        <taxon>Basidiomycota</taxon>
        <taxon>Agaricomycotina</taxon>
        <taxon>Tremellomycetes</taxon>
        <taxon>Trichosporonales</taxon>
        <taxon>Trichosporonaceae</taxon>
        <taxon>Apiotrichum</taxon>
    </lineage>
</organism>
<reference evidence="2 3" key="1">
    <citation type="submission" date="2018-11" db="EMBL/GenBank/DDBJ databases">
        <title>Genome sequence of Apiotrichum porosum DSM 27194.</title>
        <authorList>
            <person name="Aliyu H."/>
            <person name="Gorte O."/>
            <person name="Ochsenreither K."/>
        </authorList>
    </citation>
    <scope>NUCLEOTIDE SEQUENCE [LARGE SCALE GENOMIC DNA]</scope>
    <source>
        <strain evidence="2 3">DSM 27194</strain>
    </source>
</reference>
<accession>A0A427Y515</accession>
<dbReference type="STRING" id="105984.A0A427Y515"/>
<feature type="domain" description="HD/PDEase" evidence="1">
    <location>
        <begin position="23"/>
        <end position="147"/>
    </location>
</feature>
<gene>
    <name evidence="2" type="ORF">EHS24_004410</name>
</gene>
<dbReference type="EMBL" id="RSCE01000002">
    <property type="protein sequence ID" value="RSH86179.1"/>
    <property type="molecule type" value="Genomic_DNA"/>
</dbReference>
<dbReference type="Gene3D" id="1.10.3210.50">
    <property type="match status" value="1"/>
</dbReference>
<comment type="caution">
    <text evidence="2">The sequence shown here is derived from an EMBL/GenBank/DDBJ whole genome shotgun (WGS) entry which is preliminary data.</text>
</comment>
<evidence type="ECO:0000313" key="2">
    <source>
        <dbReference type="EMBL" id="RSH86179.1"/>
    </source>
</evidence>
<protein>
    <recommendedName>
        <fullName evidence="1">HD/PDEase domain-containing protein</fullName>
    </recommendedName>
</protein>
<sequence>MSTSSDLIAAVERLVKDHMAQFDPSHDWAHVDRVRNTALAIAKTLPEADILVVELAALLHDLTDAKYTQGASLEELTGSVFDKTADVSPQQLRLVFKIVPSVSYSTEKKLKAANEWTPWHQTCLELHAVQDADRLDAIGAIGVLRCAAFSGARGRYLVEDKAEAGPGCEGHFYDKLLKVKGWMKMKVAAKLNSGTRRFVERYMWQGSA</sequence>
<name>A0A427Y515_9TREE</name>
<dbReference type="Proteomes" id="UP000279236">
    <property type="component" value="Unassembled WGS sequence"/>
</dbReference>
<dbReference type="InterPro" id="IPR003607">
    <property type="entry name" value="HD/PDEase_dom"/>
</dbReference>
<dbReference type="PANTHER" id="PTHR33594:SF1">
    <property type="entry name" value="HD_PDEASE DOMAIN-CONTAINING PROTEIN"/>
    <property type="match status" value="1"/>
</dbReference>
<dbReference type="GeneID" id="39588953"/>
<dbReference type="Pfam" id="PF01966">
    <property type="entry name" value="HD"/>
    <property type="match status" value="1"/>
</dbReference>
<keyword evidence="3" id="KW-1185">Reference proteome</keyword>
<dbReference type="AlphaFoldDB" id="A0A427Y515"/>
<dbReference type="PANTHER" id="PTHR33594">
    <property type="entry name" value="SUPERFAMILY HYDROLASE, PUTATIVE (AFU_ORTHOLOGUE AFUA_1G03035)-RELATED"/>
    <property type="match status" value="1"/>
</dbReference>
<evidence type="ECO:0000259" key="1">
    <source>
        <dbReference type="SMART" id="SM00471"/>
    </source>
</evidence>
<dbReference type="SMART" id="SM00471">
    <property type="entry name" value="HDc"/>
    <property type="match status" value="1"/>
</dbReference>
<dbReference type="RefSeq" id="XP_028478964.1">
    <property type="nucleotide sequence ID" value="XM_028619992.1"/>
</dbReference>
<evidence type="ECO:0000313" key="3">
    <source>
        <dbReference type="Proteomes" id="UP000279236"/>
    </source>
</evidence>